<feature type="region of interest" description="Disordered" evidence="1">
    <location>
        <begin position="449"/>
        <end position="472"/>
    </location>
</feature>
<gene>
    <name evidence="2" type="ORF">PCOR1329_LOCUS3905</name>
</gene>
<dbReference type="Proteomes" id="UP001189429">
    <property type="component" value="Unassembled WGS sequence"/>
</dbReference>
<proteinExistence type="predicted"/>
<protein>
    <submittedName>
        <fullName evidence="2">Uncharacterized protein</fullName>
    </submittedName>
</protein>
<reference evidence="2" key="1">
    <citation type="submission" date="2023-10" db="EMBL/GenBank/DDBJ databases">
        <authorList>
            <person name="Chen Y."/>
            <person name="Shah S."/>
            <person name="Dougan E. K."/>
            <person name="Thang M."/>
            <person name="Chan C."/>
        </authorList>
    </citation>
    <scope>NUCLEOTIDE SEQUENCE [LARGE SCALE GENOMIC DNA]</scope>
</reference>
<keyword evidence="3" id="KW-1185">Reference proteome</keyword>
<evidence type="ECO:0000256" key="1">
    <source>
        <dbReference type="SAM" id="MobiDB-lite"/>
    </source>
</evidence>
<evidence type="ECO:0000313" key="3">
    <source>
        <dbReference type="Proteomes" id="UP001189429"/>
    </source>
</evidence>
<dbReference type="EMBL" id="CAUYUJ010001014">
    <property type="protein sequence ID" value="CAK0793694.1"/>
    <property type="molecule type" value="Genomic_DNA"/>
</dbReference>
<organism evidence="2 3">
    <name type="scientific">Prorocentrum cordatum</name>
    <dbReference type="NCBI Taxonomy" id="2364126"/>
    <lineage>
        <taxon>Eukaryota</taxon>
        <taxon>Sar</taxon>
        <taxon>Alveolata</taxon>
        <taxon>Dinophyceae</taxon>
        <taxon>Prorocentrales</taxon>
        <taxon>Prorocentraceae</taxon>
        <taxon>Prorocentrum</taxon>
    </lineage>
</organism>
<accession>A0ABN9PQG5</accession>
<comment type="caution">
    <text evidence="2">The sequence shown here is derived from an EMBL/GenBank/DDBJ whole genome shotgun (WGS) entry which is preliminary data.</text>
</comment>
<evidence type="ECO:0000313" key="2">
    <source>
        <dbReference type="EMBL" id="CAK0793694.1"/>
    </source>
</evidence>
<name>A0ABN9PQG5_9DINO</name>
<sequence>MTSRARTPSASWFRARFNPGGPKPVRNHDHLRGFPWLEGRARAEADGGNMFIDLSIQACCALHAHLATFTFHHPEDFGRTTNGHMPAPVWSLPKIRALSQATSAATAAFYQCDPEFIGQCAVDFPKPTCLLSTAAALIDAAFIGWPSFDDERVHRGPLPASCGHRHTTSIICGTRRTADYPIDVCRFLSKIMLSGPGHRPSGRKSPPALPKPLPVLDATRSVRGAAGRAIGEDDYIDRARDPEGTPKEAVDIDDRNDCTSAVSCRTSPLGFARGPVPLPQKHSDDITSIVARLTPDTHFGFQEGGKAIKLGLIRGSGDELIVYDGTDMDPNLAAALNSLVRKAVERLGCRFLWSTLQLNLGTSADWHSGDGAGAIRAFGFGHYEGGQLEVRGRPQFDLQCRAVLFDGGLQHRSLPFEGRRCLVLATLSPGMATVPPHLVDRLAMLGFPRAGDRGDDTSSGNEDGHKRVRPASPGVVPLALAAGLRAVAR</sequence>